<evidence type="ECO:0000313" key="4">
    <source>
        <dbReference type="Proteomes" id="UP000078542"/>
    </source>
</evidence>
<accession>A0A151IPY0</accession>
<dbReference type="GO" id="GO:0030574">
    <property type="term" value="P:collagen catabolic process"/>
    <property type="evidence" value="ECO:0007669"/>
    <property type="project" value="TreeGrafter"/>
</dbReference>
<dbReference type="SUPFAM" id="SSF47090">
    <property type="entry name" value="PGBD-like"/>
    <property type="match status" value="1"/>
</dbReference>
<keyword evidence="1" id="KW-0645">Protease</keyword>
<dbReference type="EMBL" id="KQ976806">
    <property type="protein sequence ID" value="KYN08207.1"/>
    <property type="molecule type" value="Genomic_DNA"/>
</dbReference>
<dbReference type="PANTHER" id="PTHR10201:SF308">
    <property type="entry name" value="MATRIX METALLOPROTEINASE 2"/>
    <property type="match status" value="1"/>
</dbReference>
<organism evidence="3 4">
    <name type="scientific">Cyphomyrmex costatus</name>
    <dbReference type="NCBI Taxonomy" id="456900"/>
    <lineage>
        <taxon>Eukaryota</taxon>
        <taxon>Metazoa</taxon>
        <taxon>Ecdysozoa</taxon>
        <taxon>Arthropoda</taxon>
        <taxon>Hexapoda</taxon>
        <taxon>Insecta</taxon>
        <taxon>Pterygota</taxon>
        <taxon>Neoptera</taxon>
        <taxon>Endopterygota</taxon>
        <taxon>Hymenoptera</taxon>
        <taxon>Apocrita</taxon>
        <taxon>Aculeata</taxon>
        <taxon>Formicoidea</taxon>
        <taxon>Formicidae</taxon>
        <taxon>Myrmicinae</taxon>
        <taxon>Cyphomyrmex</taxon>
    </lineage>
</organism>
<dbReference type="Pfam" id="PF01471">
    <property type="entry name" value="PG_binding_1"/>
    <property type="match status" value="1"/>
</dbReference>
<dbReference type="STRING" id="456900.A0A151IPY0"/>
<dbReference type="GO" id="GO:0005615">
    <property type="term" value="C:extracellular space"/>
    <property type="evidence" value="ECO:0007669"/>
    <property type="project" value="TreeGrafter"/>
</dbReference>
<evidence type="ECO:0000313" key="3">
    <source>
        <dbReference type="EMBL" id="KYN08207.1"/>
    </source>
</evidence>
<keyword evidence="1" id="KW-0482">Metalloprotease</keyword>
<dbReference type="AlphaFoldDB" id="A0A151IPY0"/>
<reference evidence="3 4" key="1">
    <citation type="submission" date="2016-03" db="EMBL/GenBank/DDBJ databases">
        <title>Cyphomyrmex costatus WGS genome.</title>
        <authorList>
            <person name="Nygaard S."/>
            <person name="Hu H."/>
            <person name="Boomsma J."/>
            <person name="Zhang G."/>
        </authorList>
    </citation>
    <scope>NUCLEOTIDE SEQUENCE [LARGE SCALE GENOMIC DNA]</scope>
    <source>
        <strain evidence="3">MS0001</strain>
        <tissue evidence="3">Whole body</tissue>
    </source>
</reference>
<dbReference type="InterPro" id="IPR036365">
    <property type="entry name" value="PGBD-like_sf"/>
</dbReference>
<dbReference type="PANTHER" id="PTHR10201">
    <property type="entry name" value="MATRIX METALLOPROTEINASE"/>
    <property type="match status" value="1"/>
</dbReference>
<dbReference type="Proteomes" id="UP000078542">
    <property type="component" value="Unassembled WGS sequence"/>
</dbReference>
<evidence type="ECO:0000259" key="2">
    <source>
        <dbReference type="Pfam" id="PF01471"/>
    </source>
</evidence>
<gene>
    <name evidence="3" type="ORF">ALC62_00821</name>
</gene>
<dbReference type="InterPro" id="IPR002477">
    <property type="entry name" value="Peptidoglycan-bd-like"/>
</dbReference>
<dbReference type="GO" id="GO:0004222">
    <property type="term" value="F:metalloendopeptidase activity"/>
    <property type="evidence" value="ECO:0007669"/>
    <property type="project" value="TreeGrafter"/>
</dbReference>
<keyword evidence="1" id="KW-0378">Hydrolase</keyword>
<dbReference type="GO" id="GO:0030198">
    <property type="term" value="P:extracellular matrix organization"/>
    <property type="evidence" value="ECO:0007669"/>
    <property type="project" value="TreeGrafter"/>
</dbReference>
<keyword evidence="4" id="KW-1185">Reference proteome</keyword>
<name>A0A151IPY0_9HYME</name>
<proteinExistence type="predicted"/>
<protein>
    <submittedName>
        <fullName evidence="3">Matrix metalloproteinase-17</fullName>
    </submittedName>
</protein>
<dbReference type="Gene3D" id="3.40.390.10">
    <property type="entry name" value="Collagenase (Catalytic Domain)"/>
    <property type="match status" value="1"/>
</dbReference>
<dbReference type="InterPro" id="IPR024079">
    <property type="entry name" value="MetalloPept_cat_dom_sf"/>
</dbReference>
<evidence type="ECO:0000256" key="1">
    <source>
        <dbReference type="ARBA" id="ARBA00023049"/>
    </source>
</evidence>
<sequence>MRFGYLPETDLETGNLRMEGQLRDAIKNLQKFGGIPVTGEIDEATKKLMKARRCGVSDHPDPRFAKTRHKRFTIHGQQWPYRNLTWSNQTQIKVRTDIDWTDRAINFVIRLSCYNSSTNSVNPCEKAKAEQPALCVQFR</sequence>
<feature type="domain" description="Peptidoglycan binding-like" evidence="2">
    <location>
        <begin position="2"/>
        <end position="49"/>
    </location>
</feature>